<protein>
    <submittedName>
        <fullName evidence="7">CUGBP Elav-like family member 2</fullName>
    </submittedName>
</protein>
<dbReference type="SMART" id="SM00360">
    <property type="entry name" value="RRM"/>
    <property type="match status" value="1"/>
</dbReference>
<dbReference type="Pfam" id="PF00076">
    <property type="entry name" value="RRM_1"/>
    <property type="match status" value="1"/>
</dbReference>
<dbReference type="PANTHER" id="PTHR10352">
    <property type="entry name" value="EUKARYOTIC TRANSLATION INITIATION FACTOR 3 SUBUNIT G"/>
    <property type="match status" value="1"/>
</dbReference>
<dbReference type="CDD" id="cd12362">
    <property type="entry name" value="RRM3_CELF1-6"/>
    <property type="match status" value="1"/>
</dbReference>
<evidence type="ECO:0000313" key="6">
    <source>
        <dbReference type="Proteomes" id="UP000694867"/>
    </source>
</evidence>
<evidence type="ECO:0000256" key="4">
    <source>
        <dbReference type="SAM" id="MobiDB-lite"/>
    </source>
</evidence>
<dbReference type="GeneID" id="100900989"/>
<dbReference type="RefSeq" id="XP_018495706.1">
    <property type="nucleotide sequence ID" value="XM_018640190.1"/>
</dbReference>
<sequence>MNCDKSISELLLTPPCSPCQKEKPSLSAANLHNSTLVSTYVASRRLKRKLKAARQGMANASQNSGRRDERSLPTPNLSDLQLEVLAKSLANGIASRLERHIVDGLINGLCAPNTQAATTSNSSLEGGIQQSVGVPLNTHSPHIGNSPLTCMVGNCGFQSQNEPLMNTMNIRRTPSFVTTPQNANPAQLSRYQEQLPVALSQHLASLHNPAGKQQEGPEGSNLFIYHLPQDLTDMDLVSLFAPFGEVISAKVFVDRHTQLSKCFGFVSYSNGLHAQAAIRALHGFAIGDKRLKVQLKRSKMANHADASRHLSSTSTVRSLVSHPY</sequence>
<dbReference type="InterPro" id="IPR035979">
    <property type="entry name" value="RBD_domain_sf"/>
</dbReference>
<organism evidence="6 7">
    <name type="scientific">Galendromus occidentalis</name>
    <name type="common">western predatory mite</name>
    <dbReference type="NCBI Taxonomy" id="34638"/>
    <lineage>
        <taxon>Eukaryota</taxon>
        <taxon>Metazoa</taxon>
        <taxon>Ecdysozoa</taxon>
        <taxon>Arthropoda</taxon>
        <taxon>Chelicerata</taxon>
        <taxon>Arachnida</taxon>
        <taxon>Acari</taxon>
        <taxon>Parasitiformes</taxon>
        <taxon>Mesostigmata</taxon>
        <taxon>Gamasina</taxon>
        <taxon>Phytoseioidea</taxon>
        <taxon>Phytoseiidae</taxon>
        <taxon>Typhlodrominae</taxon>
        <taxon>Galendromus</taxon>
    </lineage>
</organism>
<feature type="compositionally biased region" description="Low complexity" evidence="4">
    <location>
        <begin position="309"/>
        <end position="324"/>
    </location>
</feature>
<dbReference type="SUPFAM" id="SSF54928">
    <property type="entry name" value="RNA-binding domain, RBD"/>
    <property type="match status" value="1"/>
</dbReference>
<dbReference type="AlphaFoldDB" id="A0AAJ7PA58"/>
<reference evidence="7" key="1">
    <citation type="submission" date="2025-08" db="UniProtKB">
        <authorList>
            <consortium name="RefSeq"/>
        </authorList>
    </citation>
    <scope>IDENTIFICATION</scope>
</reference>
<dbReference type="GO" id="GO:0005737">
    <property type="term" value="C:cytoplasm"/>
    <property type="evidence" value="ECO:0007669"/>
    <property type="project" value="UniProtKB-ARBA"/>
</dbReference>
<dbReference type="Gene3D" id="3.30.70.330">
    <property type="match status" value="1"/>
</dbReference>
<proteinExistence type="predicted"/>
<accession>A0AAJ7PA58</accession>
<keyword evidence="2 3" id="KW-0694">RNA-binding</keyword>
<evidence type="ECO:0000313" key="7">
    <source>
        <dbReference type="RefSeq" id="XP_018495706.1"/>
    </source>
</evidence>
<evidence type="ECO:0000259" key="5">
    <source>
        <dbReference type="PROSITE" id="PS50102"/>
    </source>
</evidence>
<dbReference type="GO" id="GO:0009967">
    <property type="term" value="P:positive regulation of signal transduction"/>
    <property type="evidence" value="ECO:0007669"/>
    <property type="project" value="UniProtKB-ARBA"/>
</dbReference>
<dbReference type="InterPro" id="IPR000504">
    <property type="entry name" value="RRM_dom"/>
</dbReference>
<evidence type="ECO:0000256" key="1">
    <source>
        <dbReference type="ARBA" id="ARBA00022737"/>
    </source>
</evidence>
<dbReference type="KEGG" id="goe:100900989"/>
<dbReference type="PROSITE" id="PS50102">
    <property type="entry name" value="RRM"/>
    <property type="match status" value="1"/>
</dbReference>
<feature type="region of interest" description="Disordered" evidence="4">
    <location>
        <begin position="51"/>
        <end position="75"/>
    </location>
</feature>
<dbReference type="InterPro" id="IPR012677">
    <property type="entry name" value="Nucleotide-bd_a/b_plait_sf"/>
</dbReference>
<dbReference type="FunFam" id="3.30.70.330:FF:000383">
    <property type="entry name" value="Sex lethal, isoform D"/>
    <property type="match status" value="1"/>
</dbReference>
<feature type="domain" description="RRM" evidence="5">
    <location>
        <begin position="220"/>
        <end position="298"/>
    </location>
</feature>
<keyword evidence="1" id="KW-0677">Repeat</keyword>
<dbReference type="Proteomes" id="UP000694867">
    <property type="component" value="Unplaced"/>
</dbReference>
<gene>
    <name evidence="7" type="primary">LOC100900989</name>
</gene>
<keyword evidence="6" id="KW-1185">Reference proteome</keyword>
<name>A0AAJ7PA58_9ACAR</name>
<feature type="region of interest" description="Disordered" evidence="4">
    <location>
        <begin position="302"/>
        <end position="324"/>
    </location>
</feature>
<dbReference type="GO" id="GO:0010629">
    <property type="term" value="P:negative regulation of gene expression"/>
    <property type="evidence" value="ECO:0007669"/>
    <property type="project" value="UniProtKB-ARBA"/>
</dbReference>
<dbReference type="GO" id="GO:0003729">
    <property type="term" value="F:mRNA binding"/>
    <property type="evidence" value="ECO:0007669"/>
    <property type="project" value="UniProtKB-ARBA"/>
</dbReference>
<evidence type="ECO:0000256" key="2">
    <source>
        <dbReference type="ARBA" id="ARBA00022884"/>
    </source>
</evidence>
<evidence type="ECO:0000256" key="3">
    <source>
        <dbReference type="PROSITE-ProRule" id="PRU00176"/>
    </source>
</evidence>